<feature type="transmembrane region" description="Helical" evidence="1">
    <location>
        <begin position="158"/>
        <end position="179"/>
    </location>
</feature>
<keyword evidence="1" id="KW-1133">Transmembrane helix</keyword>
<reference evidence="2" key="1">
    <citation type="submission" date="2015-11" db="EMBL/GenBank/DDBJ databases">
        <title>De novo transcriptome assembly of four potential Pierce s Disease insect vectors from Arizona vineyards.</title>
        <authorList>
            <person name="Tassone E.E."/>
        </authorList>
    </citation>
    <scope>NUCLEOTIDE SEQUENCE</scope>
</reference>
<gene>
    <name evidence="2" type="ORF">g.641</name>
</gene>
<keyword evidence="1" id="KW-0472">Membrane</keyword>
<feature type="transmembrane region" description="Helical" evidence="1">
    <location>
        <begin position="12"/>
        <end position="34"/>
    </location>
</feature>
<keyword evidence="1" id="KW-0812">Transmembrane</keyword>
<accession>A0A1B6LVG2</accession>
<dbReference type="InterPro" id="IPR026620">
    <property type="entry name" value="TMEM177"/>
</dbReference>
<protein>
    <recommendedName>
        <fullName evidence="3">Transmembrane protein 177</fullName>
    </recommendedName>
</protein>
<dbReference type="GO" id="GO:0016020">
    <property type="term" value="C:membrane"/>
    <property type="evidence" value="ECO:0007669"/>
    <property type="project" value="TreeGrafter"/>
</dbReference>
<organism evidence="2">
    <name type="scientific">Graphocephala atropunctata</name>
    <dbReference type="NCBI Taxonomy" id="36148"/>
    <lineage>
        <taxon>Eukaryota</taxon>
        <taxon>Metazoa</taxon>
        <taxon>Ecdysozoa</taxon>
        <taxon>Arthropoda</taxon>
        <taxon>Hexapoda</taxon>
        <taxon>Insecta</taxon>
        <taxon>Pterygota</taxon>
        <taxon>Neoptera</taxon>
        <taxon>Paraneoptera</taxon>
        <taxon>Hemiptera</taxon>
        <taxon>Auchenorrhyncha</taxon>
        <taxon>Membracoidea</taxon>
        <taxon>Cicadellidae</taxon>
        <taxon>Cicadellinae</taxon>
        <taxon>Cicadellini</taxon>
        <taxon>Graphocephala</taxon>
    </lineage>
</organism>
<feature type="transmembrane region" description="Helical" evidence="1">
    <location>
        <begin position="199"/>
        <end position="218"/>
    </location>
</feature>
<evidence type="ECO:0008006" key="3">
    <source>
        <dbReference type="Google" id="ProtNLM"/>
    </source>
</evidence>
<evidence type="ECO:0000256" key="1">
    <source>
        <dbReference type="SAM" id="Phobius"/>
    </source>
</evidence>
<dbReference type="EMBL" id="GEBQ01012333">
    <property type="protein sequence ID" value="JAT27644.1"/>
    <property type="molecule type" value="Transcribed_RNA"/>
</dbReference>
<evidence type="ECO:0000313" key="2">
    <source>
        <dbReference type="EMBL" id="JAT27644.1"/>
    </source>
</evidence>
<dbReference type="AlphaFoldDB" id="A0A1B6LVG2"/>
<name>A0A1B6LVG2_9HEMI</name>
<dbReference type="PANTHER" id="PTHR21824:SF4">
    <property type="entry name" value="TRANSMEMBRANE PROTEIN 177"/>
    <property type="match status" value="1"/>
</dbReference>
<proteinExistence type="predicted"/>
<sequence>MSRPLFVKPSLLQRGILSAAVLYGSSFLGVSYYAKHTFLLDYYKKYIELQGKDGPIKPSEKLQSMFIDVSKEAKEFVSDLSVITPFVVPGLRIVHGGTYGTFQGGVVGLPAYFEFNTKEDVKSNVMVDGAQDFEEDELCNLFLLSDEAKKYVIAREILLINTMQVYFKTGLPILVAYSIEMISKMISGHLKLANYPVPVRAAFYVVVITVGLLVWNFLNTALKQYYEAGAESIICKLGISYLNGGIEFYSKELKRNQLQVELKNQTSSMLKTIDNFMFSILSFNEIPVLRRIAYLKAHLELESKKYVTE</sequence>
<dbReference type="PANTHER" id="PTHR21824">
    <property type="entry name" value="TRANSMEMBRANE PROTEIN 177"/>
    <property type="match status" value="1"/>
</dbReference>